<organism evidence="2 3">
    <name type="scientific">Rhypophila decipiens</name>
    <dbReference type="NCBI Taxonomy" id="261697"/>
    <lineage>
        <taxon>Eukaryota</taxon>
        <taxon>Fungi</taxon>
        <taxon>Dikarya</taxon>
        <taxon>Ascomycota</taxon>
        <taxon>Pezizomycotina</taxon>
        <taxon>Sordariomycetes</taxon>
        <taxon>Sordariomycetidae</taxon>
        <taxon>Sordariales</taxon>
        <taxon>Naviculisporaceae</taxon>
        <taxon>Rhypophila</taxon>
    </lineage>
</organism>
<reference evidence="2" key="1">
    <citation type="journal article" date="2023" name="Mol. Phylogenet. Evol.">
        <title>Genome-scale phylogeny and comparative genomics of the fungal order Sordariales.</title>
        <authorList>
            <person name="Hensen N."/>
            <person name="Bonometti L."/>
            <person name="Westerberg I."/>
            <person name="Brannstrom I.O."/>
            <person name="Guillou S."/>
            <person name="Cros-Aarteil S."/>
            <person name="Calhoun S."/>
            <person name="Haridas S."/>
            <person name="Kuo A."/>
            <person name="Mondo S."/>
            <person name="Pangilinan J."/>
            <person name="Riley R."/>
            <person name="LaButti K."/>
            <person name="Andreopoulos B."/>
            <person name="Lipzen A."/>
            <person name="Chen C."/>
            <person name="Yan M."/>
            <person name="Daum C."/>
            <person name="Ng V."/>
            <person name="Clum A."/>
            <person name="Steindorff A."/>
            <person name="Ohm R.A."/>
            <person name="Martin F."/>
            <person name="Silar P."/>
            <person name="Natvig D.O."/>
            <person name="Lalanne C."/>
            <person name="Gautier V."/>
            <person name="Ament-Velasquez S.L."/>
            <person name="Kruys A."/>
            <person name="Hutchinson M.I."/>
            <person name="Powell A.J."/>
            <person name="Barry K."/>
            <person name="Miller A.N."/>
            <person name="Grigoriev I.V."/>
            <person name="Debuchy R."/>
            <person name="Gladieux P."/>
            <person name="Hiltunen Thoren M."/>
            <person name="Johannesson H."/>
        </authorList>
    </citation>
    <scope>NUCLEOTIDE SEQUENCE</scope>
    <source>
        <strain evidence="2">PSN293</strain>
    </source>
</reference>
<name>A0AAN6YCU2_9PEZI</name>
<dbReference type="Proteomes" id="UP001301769">
    <property type="component" value="Unassembled WGS sequence"/>
</dbReference>
<accession>A0AAN6YCU2</accession>
<evidence type="ECO:0000313" key="2">
    <source>
        <dbReference type="EMBL" id="KAK4216948.1"/>
    </source>
</evidence>
<dbReference type="AlphaFoldDB" id="A0AAN6YCU2"/>
<protein>
    <submittedName>
        <fullName evidence="2">Uncharacterized protein</fullName>
    </submittedName>
</protein>
<feature type="region of interest" description="Disordered" evidence="1">
    <location>
        <begin position="17"/>
        <end position="46"/>
    </location>
</feature>
<sequence>MNNPSLLPLFQAPIEDGIKNPTYDDDSGLDMEPEIAQKTPPLPDSDADVVVDKKTADKRRRANRWKKILHPPVLGKFRCPDKQSAYASSACTNMFKYHIVSLHFPREHHYLDGGASPANPPWIAKVTLFLRDVDTLTENKDPLPWRNHRPIYHEGAIPPPGVDRDSHPGADKAAPMFKQSWKIDFGPDHGLSWRAEVTLWAQKEETIREVLHGWGAIQTIINKETNVCMEAFRTEPAAAQLWPRRRFFLKYPEHLDLIDATDPSWVVPELGSRFCIARDKTVEVDEPELAKVMEGQMERHLFGEDHGPGARILSCNVCSGVGATLTPLVGTFLVQHTYKGAESCDYILSNYALEA</sequence>
<proteinExistence type="predicted"/>
<evidence type="ECO:0000313" key="3">
    <source>
        <dbReference type="Proteomes" id="UP001301769"/>
    </source>
</evidence>
<feature type="compositionally biased region" description="Acidic residues" evidence="1">
    <location>
        <begin position="23"/>
        <end position="33"/>
    </location>
</feature>
<keyword evidence="3" id="KW-1185">Reference proteome</keyword>
<dbReference type="EMBL" id="MU858063">
    <property type="protein sequence ID" value="KAK4216948.1"/>
    <property type="molecule type" value="Genomic_DNA"/>
</dbReference>
<comment type="caution">
    <text evidence="2">The sequence shown here is derived from an EMBL/GenBank/DDBJ whole genome shotgun (WGS) entry which is preliminary data.</text>
</comment>
<reference evidence="2" key="2">
    <citation type="submission" date="2023-05" db="EMBL/GenBank/DDBJ databases">
        <authorList>
            <consortium name="Lawrence Berkeley National Laboratory"/>
            <person name="Steindorff A."/>
            <person name="Hensen N."/>
            <person name="Bonometti L."/>
            <person name="Westerberg I."/>
            <person name="Brannstrom I.O."/>
            <person name="Guillou S."/>
            <person name="Cros-Aarteil S."/>
            <person name="Calhoun S."/>
            <person name="Haridas S."/>
            <person name="Kuo A."/>
            <person name="Mondo S."/>
            <person name="Pangilinan J."/>
            <person name="Riley R."/>
            <person name="Labutti K."/>
            <person name="Andreopoulos B."/>
            <person name="Lipzen A."/>
            <person name="Chen C."/>
            <person name="Yanf M."/>
            <person name="Daum C."/>
            <person name="Ng V."/>
            <person name="Clum A."/>
            <person name="Ohm R."/>
            <person name="Martin F."/>
            <person name="Silar P."/>
            <person name="Natvig D."/>
            <person name="Lalanne C."/>
            <person name="Gautier V."/>
            <person name="Ament-Velasquez S.L."/>
            <person name="Kruys A."/>
            <person name="Hutchinson M.I."/>
            <person name="Powell A.J."/>
            <person name="Barry K."/>
            <person name="Miller A.N."/>
            <person name="Grigoriev I.V."/>
            <person name="Debuchy R."/>
            <person name="Gladieux P."/>
            <person name="Thoren M.H."/>
            <person name="Johannesson H."/>
        </authorList>
    </citation>
    <scope>NUCLEOTIDE SEQUENCE</scope>
    <source>
        <strain evidence="2">PSN293</strain>
    </source>
</reference>
<evidence type="ECO:0000256" key="1">
    <source>
        <dbReference type="SAM" id="MobiDB-lite"/>
    </source>
</evidence>
<gene>
    <name evidence="2" type="ORF">QBC37DRAFT_384853</name>
</gene>